<gene>
    <name evidence="1" type="ORF">S06H3_35817</name>
</gene>
<evidence type="ECO:0000313" key="1">
    <source>
        <dbReference type="EMBL" id="GAI25962.1"/>
    </source>
</evidence>
<dbReference type="AlphaFoldDB" id="X1M315"/>
<protein>
    <submittedName>
        <fullName evidence="1">Uncharacterized protein</fullName>
    </submittedName>
</protein>
<name>X1M315_9ZZZZ</name>
<sequence>MPEYRVPTTTKVEDWMTKTPPTLSTACIPSPTVIAFIIAGNIESKAQQ</sequence>
<organism evidence="1">
    <name type="scientific">marine sediment metagenome</name>
    <dbReference type="NCBI Taxonomy" id="412755"/>
    <lineage>
        <taxon>unclassified sequences</taxon>
        <taxon>metagenomes</taxon>
        <taxon>ecological metagenomes</taxon>
    </lineage>
</organism>
<reference evidence="1" key="1">
    <citation type="journal article" date="2014" name="Front. Microbiol.">
        <title>High frequency of phylogenetically diverse reductive dehalogenase-homologous genes in deep subseafloor sedimentary metagenomes.</title>
        <authorList>
            <person name="Kawai M."/>
            <person name="Futagami T."/>
            <person name="Toyoda A."/>
            <person name="Takaki Y."/>
            <person name="Nishi S."/>
            <person name="Hori S."/>
            <person name="Arai W."/>
            <person name="Tsubouchi T."/>
            <person name="Morono Y."/>
            <person name="Uchiyama I."/>
            <person name="Ito T."/>
            <person name="Fujiyama A."/>
            <person name="Inagaki F."/>
            <person name="Takami H."/>
        </authorList>
    </citation>
    <scope>NUCLEOTIDE SEQUENCE</scope>
    <source>
        <strain evidence="1">Expedition CK06-06</strain>
    </source>
</reference>
<proteinExistence type="predicted"/>
<dbReference type="EMBL" id="BARV01021639">
    <property type="protein sequence ID" value="GAI25962.1"/>
    <property type="molecule type" value="Genomic_DNA"/>
</dbReference>
<accession>X1M315</accession>
<comment type="caution">
    <text evidence="1">The sequence shown here is derived from an EMBL/GenBank/DDBJ whole genome shotgun (WGS) entry which is preliminary data.</text>
</comment>